<dbReference type="PANTHER" id="PTHR30457">
    <property type="entry name" value="5'-NUCLEOTIDASE SURE"/>
    <property type="match status" value="1"/>
</dbReference>
<dbReference type="AlphaFoldDB" id="A0A099X153"/>
<reference evidence="8 10" key="2">
    <citation type="submission" date="2014-08" db="EMBL/GenBank/DDBJ databases">
        <title>Porphyromonas gulae strain:COT-052_OH3439 Genome sequencing.</title>
        <authorList>
            <person name="Wallis C."/>
            <person name="Deusch O."/>
            <person name="O'Flynn C."/>
            <person name="Davis I."/>
            <person name="Jospin G."/>
            <person name="Darling A.E."/>
            <person name="Coil D.A."/>
            <person name="Alexiev A."/>
            <person name="Horsfall A."/>
            <person name="Kirkwood N."/>
            <person name="Harris S."/>
            <person name="Eisen J.A."/>
        </authorList>
    </citation>
    <scope>NUCLEOTIDE SEQUENCE [LARGE SCALE GENOMIC DNA]</scope>
    <source>
        <strain evidence="10">COT-052 OH3439</strain>
        <strain evidence="8">COT-052_OH3439</strain>
    </source>
</reference>
<evidence type="ECO:0000313" key="10">
    <source>
        <dbReference type="Proteomes" id="UP000030146"/>
    </source>
</evidence>
<evidence type="ECO:0000256" key="4">
    <source>
        <dbReference type="ARBA" id="ARBA00022801"/>
    </source>
</evidence>
<dbReference type="GO" id="GO:0000166">
    <property type="term" value="F:nucleotide binding"/>
    <property type="evidence" value="ECO:0007669"/>
    <property type="project" value="UniProtKB-KW"/>
</dbReference>
<evidence type="ECO:0000313" key="7">
    <source>
        <dbReference type="EMBL" id="KGN84379.1"/>
    </source>
</evidence>
<dbReference type="STRING" id="111105.HR09_00305"/>
<keyword evidence="10" id="KW-1185">Reference proteome</keyword>
<evidence type="ECO:0000256" key="2">
    <source>
        <dbReference type="ARBA" id="ARBA00011062"/>
    </source>
</evidence>
<gene>
    <name evidence="5" type="primary">surE</name>
    <name evidence="7" type="ORF">HR08_08970</name>
    <name evidence="8" type="ORF">HR15_05505</name>
</gene>
<dbReference type="InterPro" id="IPR002828">
    <property type="entry name" value="SurE-like_Pase/nucleotidase"/>
</dbReference>
<protein>
    <recommendedName>
        <fullName evidence="5">5'-nucleotidase SurE</fullName>
        <ecNumber evidence="5">3.1.3.5</ecNumber>
    </recommendedName>
    <alternativeName>
        <fullName evidence="5">Nucleoside 5'-monophosphate phosphohydrolase</fullName>
    </alternativeName>
</protein>
<dbReference type="InterPro" id="IPR030048">
    <property type="entry name" value="SurE"/>
</dbReference>
<keyword evidence="4 5" id="KW-0378">Hydrolase</keyword>
<dbReference type="GO" id="GO:0005737">
    <property type="term" value="C:cytoplasm"/>
    <property type="evidence" value="ECO:0007669"/>
    <property type="project" value="UniProtKB-SubCell"/>
</dbReference>
<dbReference type="SUPFAM" id="SSF64167">
    <property type="entry name" value="SurE-like"/>
    <property type="match status" value="1"/>
</dbReference>
<evidence type="ECO:0000259" key="6">
    <source>
        <dbReference type="Pfam" id="PF01975"/>
    </source>
</evidence>
<keyword evidence="5" id="KW-0547">Nucleotide-binding</keyword>
<dbReference type="OrthoDB" id="9780815at2"/>
<reference evidence="7 9" key="1">
    <citation type="submission" date="2014-08" db="EMBL/GenBank/DDBJ databases">
        <title>Porphyromonas gulae strain:COT-052_OH1451 Genome sequencing.</title>
        <authorList>
            <person name="Wallis C."/>
            <person name="Deusch O."/>
            <person name="O'Flynn C."/>
            <person name="Davis I."/>
            <person name="Jospin G."/>
            <person name="Darling A.E."/>
            <person name="Coil D.A."/>
            <person name="Alexiev A."/>
            <person name="Horsfall A."/>
            <person name="Kirkwood N."/>
            <person name="Harris S."/>
            <person name="Eisen J.A."/>
        </authorList>
    </citation>
    <scope>NUCLEOTIDE SEQUENCE [LARGE SCALE GENOMIC DNA]</scope>
    <source>
        <strain evidence="9">COT-052 OH1451</strain>
        <strain evidence="7">COT-052_OH1451</strain>
    </source>
</reference>
<dbReference type="PATRIC" id="fig|111105.18.peg.622"/>
<dbReference type="GO" id="GO:0046872">
    <property type="term" value="F:metal ion binding"/>
    <property type="evidence" value="ECO:0007669"/>
    <property type="project" value="UniProtKB-UniRule"/>
</dbReference>
<dbReference type="EC" id="3.1.3.5" evidence="5"/>
<comment type="catalytic activity">
    <reaction evidence="1 5">
        <text>a ribonucleoside 5'-phosphate + H2O = a ribonucleoside + phosphate</text>
        <dbReference type="Rhea" id="RHEA:12484"/>
        <dbReference type="ChEBI" id="CHEBI:15377"/>
        <dbReference type="ChEBI" id="CHEBI:18254"/>
        <dbReference type="ChEBI" id="CHEBI:43474"/>
        <dbReference type="ChEBI" id="CHEBI:58043"/>
        <dbReference type="EC" id="3.1.3.5"/>
    </reaction>
</comment>
<organism evidence="7 9">
    <name type="scientific">Porphyromonas gulae</name>
    <dbReference type="NCBI Taxonomy" id="111105"/>
    <lineage>
        <taxon>Bacteria</taxon>
        <taxon>Pseudomonadati</taxon>
        <taxon>Bacteroidota</taxon>
        <taxon>Bacteroidia</taxon>
        <taxon>Bacteroidales</taxon>
        <taxon>Porphyromonadaceae</taxon>
        <taxon>Porphyromonas</taxon>
    </lineage>
</organism>
<feature type="binding site" evidence="5">
    <location>
        <position position="101"/>
    </location>
    <ligand>
        <name>a divalent metal cation</name>
        <dbReference type="ChEBI" id="CHEBI:60240"/>
    </ligand>
</feature>
<dbReference type="NCBIfam" id="TIGR00087">
    <property type="entry name" value="surE"/>
    <property type="match status" value="1"/>
</dbReference>
<dbReference type="HAMAP" id="MF_00060">
    <property type="entry name" value="SurE"/>
    <property type="match status" value="1"/>
</dbReference>
<accession>A0A099X153</accession>
<dbReference type="Pfam" id="PF01975">
    <property type="entry name" value="SurE"/>
    <property type="match status" value="1"/>
</dbReference>
<keyword evidence="3 5" id="KW-0479">Metal-binding</keyword>
<proteinExistence type="inferred from homology"/>
<dbReference type="eggNOG" id="COG0496">
    <property type="taxonomic scope" value="Bacteria"/>
</dbReference>
<dbReference type="RefSeq" id="WP_018965954.1">
    <property type="nucleotide sequence ID" value="NZ_CALUCC010000118.1"/>
</dbReference>
<name>A0A099X153_9PORP</name>
<feature type="binding site" evidence="5">
    <location>
        <position position="14"/>
    </location>
    <ligand>
        <name>a divalent metal cation</name>
        <dbReference type="ChEBI" id="CHEBI:60240"/>
    </ligand>
</feature>
<dbReference type="GO" id="GO:0008253">
    <property type="term" value="F:5'-nucleotidase activity"/>
    <property type="evidence" value="ECO:0007669"/>
    <property type="project" value="UniProtKB-UniRule"/>
</dbReference>
<evidence type="ECO:0000313" key="8">
    <source>
        <dbReference type="EMBL" id="KGN87890.1"/>
    </source>
</evidence>
<evidence type="ECO:0000256" key="5">
    <source>
        <dbReference type="HAMAP-Rule" id="MF_00060"/>
    </source>
</evidence>
<comment type="cofactor">
    <cofactor evidence="5">
        <name>a divalent metal cation</name>
        <dbReference type="ChEBI" id="CHEBI:60240"/>
    </cofactor>
    <text evidence="5">Binds 1 divalent metal cation per subunit.</text>
</comment>
<dbReference type="Proteomes" id="UP000030130">
    <property type="component" value="Unassembled WGS sequence"/>
</dbReference>
<dbReference type="Proteomes" id="UP000030146">
    <property type="component" value="Unassembled WGS sequence"/>
</dbReference>
<sequence length="256" mass="27620">MKAEPIEILVSNDDGFRAQGVRELAEALRSLGNVTIVAPDGPRSGASAAITSTLPIKLKLRHREEGYTVYSCTGTPADCVKLAMNTVFKERKPDLLVTGVNHGNNAGICVIYSGTVGAAMEGCVCDVPALAVSLDDHSEICDMSHATAYAVLVSRMILKNGLPQDTMLSMNVPKGKPLGLKPCAVTDGRFVDEYMASEDARGNAVYWMTGRQINKGTIEGDLELMRAGYVTLSPIKLNMTSRRYLPVLEELLKELD</sequence>
<dbReference type="GeneID" id="57238747"/>
<evidence type="ECO:0000256" key="3">
    <source>
        <dbReference type="ARBA" id="ARBA00022723"/>
    </source>
</evidence>
<evidence type="ECO:0000256" key="1">
    <source>
        <dbReference type="ARBA" id="ARBA00000815"/>
    </source>
</evidence>
<dbReference type="Gene3D" id="3.40.1210.10">
    <property type="entry name" value="Survival protein SurE-like phosphatase/nucleotidase"/>
    <property type="match status" value="1"/>
</dbReference>
<dbReference type="InterPro" id="IPR036523">
    <property type="entry name" value="SurE-like_sf"/>
</dbReference>
<keyword evidence="5" id="KW-0963">Cytoplasm</keyword>
<evidence type="ECO:0000313" key="9">
    <source>
        <dbReference type="Proteomes" id="UP000030130"/>
    </source>
</evidence>
<feature type="binding site" evidence="5">
    <location>
        <position position="13"/>
    </location>
    <ligand>
        <name>a divalent metal cation</name>
        <dbReference type="ChEBI" id="CHEBI:60240"/>
    </ligand>
</feature>
<comment type="function">
    <text evidence="5">Nucleotidase that shows phosphatase activity on nucleoside 5'-monophosphates.</text>
</comment>
<comment type="subcellular location">
    <subcellularLocation>
        <location evidence="5">Cytoplasm</location>
    </subcellularLocation>
</comment>
<dbReference type="EMBL" id="JRAI01000072">
    <property type="protein sequence ID" value="KGN84379.1"/>
    <property type="molecule type" value="Genomic_DNA"/>
</dbReference>
<feature type="binding site" evidence="5">
    <location>
        <position position="44"/>
    </location>
    <ligand>
        <name>a divalent metal cation</name>
        <dbReference type="ChEBI" id="CHEBI:60240"/>
    </ligand>
</feature>
<dbReference type="PANTHER" id="PTHR30457:SF0">
    <property type="entry name" value="PHOSPHATASE, PUTATIVE (AFU_ORTHOLOGUE AFUA_4G01070)-RELATED"/>
    <property type="match status" value="1"/>
</dbReference>
<feature type="domain" description="Survival protein SurE-like phosphatase/nucleotidase" evidence="6">
    <location>
        <begin position="8"/>
        <end position="186"/>
    </location>
</feature>
<comment type="caution">
    <text evidence="7">The sequence shown here is derived from an EMBL/GenBank/DDBJ whole genome shotgun (WGS) entry which is preliminary data.</text>
</comment>
<dbReference type="EMBL" id="JRAK01000080">
    <property type="protein sequence ID" value="KGN87890.1"/>
    <property type="molecule type" value="Genomic_DNA"/>
</dbReference>
<comment type="similarity">
    <text evidence="2 5">Belongs to the SurE nucleotidase family.</text>
</comment>